<name>Q394K7_BURL3</name>
<dbReference type="InterPro" id="IPR006538">
    <property type="entry name" value="CobT"/>
</dbReference>
<keyword evidence="2" id="KW-0436">Ligase</keyword>
<dbReference type="Gene3D" id="3.40.50.410">
    <property type="entry name" value="von Willebrand factor, type A domain"/>
    <property type="match status" value="1"/>
</dbReference>
<gene>
    <name evidence="2" type="ordered locus">Bcep18194_B1996</name>
</gene>
<reference evidence="2" key="1">
    <citation type="submission" date="2005-10" db="EMBL/GenBank/DDBJ databases">
        <title>Complete sequence of chromosome 2 of Burkholderia sp. 383.</title>
        <authorList>
            <consortium name="US DOE Joint Genome Institute"/>
            <person name="Copeland A."/>
            <person name="Lucas S."/>
            <person name="Lapidus A."/>
            <person name="Barry K."/>
            <person name="Detter J.C."/>
            <person name="Glavina T."/>
            <person name="Hammon N."/>
            <person name="Israni S."/>
            <person name="Pitluck S."/>
            <person name="Chain P."/>
            <person name="Malfatti S."/>
            <person name="Shin M."/>
            <person name="Vergez L."/>
            <person name="Schmutz J."/>
            <person name="Larimer F."/>
            <person name="Land M."/>
            <person name="Kyrpides N."/>
            <person name="Lykidis A."/>
            <person name="Richardson P."/>
        </authorList>
    </citation>
    <scope>NUCLEOTIDE SEQUENCE [LARGE SCALE GENOMIC DNA]</scope>
    <source>
        <strain evidence="2">383</strain>
    </source>
</reference>
<dbReference type="PANTHER" id="PTHR41248:SF1">
    <property type="entry name" value="NORD PROTEIN"/>
    <property type="match status" value="1"/>
</dbReference>
<sequence length="610" mass="66731">MSADRDAARRASAREALGASTVRALTRDAALHYRAGRVCRDLRPLPIHAPHLRAQAADDDLASWRGAADGAALRILHSDADLHRALSGDDPVERVLFEMLEQLRCESLAPPAMRGVVQNLRHRFETWSRAFHRSGQADTHVGILVYTVAQIAWSRLTGWPVLEETEDLIEASRAAIVPEIGVQLAGLKRCRHDQRAFAEHALALAKHIASMIRDARAAVVETATDDAREQDDALTNFSLWVDFDETGIDLPALVETGDSVVLQGGDAVYRAYTTRYDRELRPAAQIRAALLREYRDRLDGQVAAQRINVTRLARVLRAALVVPQADGWSFGEEHGRLDGRRLAQLVSSPAERRLFRLERVRPHADCALAFLIDCSGSMKTWIDGVALMVDTLARAGDAAGLATEVLGFTTLAWNGGRARQDWLARGKPRHPGRLNETGHLVFKDADTRWRHARTGIAALFKADLFREGVDGEAVEWACARLAARPEARKILVVISDGSPMDGATALANDPFYLDNHLKQVVARQEAAGRVEVLGLGVGLDLGPYYRHRLAIDLASAPDMKRLVEIARFTAARRQARCSSGGSDVAISPMPIAISTPNASRRNATGDNGGG</sequence>
<dbReference type="Pfam" id="PF11775">
    <property type="entry name" value="CobT_C"/>
    <property type="match status" value="1"/>
</dbReference>
<dbReference type="RefSeq" id="WP_011355593.1">
    <property type="nucleotide sequence ID" value="NC_007511.1"/>
</dbReference>
<dbReference type="Proteomes" id="UP000002705">
    <property type="component" value="Chromosome 2"/>
</dbReference>
<organism evidence="2 3">
    <name type="scientific">Burkholderia lata (strain ATCC 17760 / DSM 23089 / LMG 22485 / NCIMB 9086 / R18194 / 383)</name>
    <dbReference type="NCBI Taxonomy" id="482957"/>
    <lineage>
        <taxon>Bacteria</taxon>
        <taxon>Pseudomonadati</taxon>
        <taxon>Pseudomonadota</taxon>
        <taxon>Betaproteobacteria</taxon>
        <taxon>Burkholderiales</taxon>
        <taxon>Burkholderiaceae</taxon>
        <taxon>Burkholderia</taxon>
        <taxon>Burkholderia cepacia complex</taxon>
    </lineage>
</organism>
<feature type="domain" description="Cobalamin biosynthesis protein CobT VWA" evidence="1">
    <location>
        <begin position="361"/>
        <end position="551"/>
    </location>
</feature>
<accession>Q394K7</accession>
<dbReference type="InterPro" id="IPR051928">
    <property type="entry name" value="NorD/CobT"/>
</dbReference>
<protein>
    <submittedName>
        <fullName evidence="2">Cobalamin biosynthesis protein CobT</fullName>
        <ecNumber evidence="2">6.6.1.2</ecNumber>
    </submittedName>
</protein>
<proteinExistence type="predicted"/>
<dbReference type="EMBL" id="CP000152">
    <property type="protein sequence ID" value="ABB12109.1"/>
    <property type="molecule type" value="Genomic_DNA"/>
</dbReference>
<dbReference type="PANTHER" id="PTHR41248">
    <property type="entry name" value="NORD PROTEIN"/>
    <property type="match status" value="1"/>
</dbReference>
<dbReference type="EC" id="6.6.1.2" evidence="2"/>
<dbReference type="InterPro" id="IPR036465">
    <property type="entry name" value="vWFA_dom_sf"/>
</dbReference>
<dbReference type="GeneID" id="45098325"/>
<evidence type="ECO:0000313" key="3">
    <source>
        <dbReference type="Proteomes" id="UP000002705"/>
    </source>
</evidence>
<dbReference type="HOGENOM" id="CLU_031624_0_0_4"/>
<evidence type="ECO:0000313" key="2">
    <source>
        <dbReference type="EMBL" id="ABB12109.1"/>
    </source>
</evidence>
<dbReference type="InterPro" id="IPR025861">
    <property type="entry name" value="CobT_VWA_dom"/>
</dbReference>
<dbReference type="SUPFAM" id="SSF53300">
    <property type="entry name" value="vWA-like"/>
    <property type="match status" value="1"/>
</dbReference>
<dbReference type="KEGG" id="bur:Bcep18194_B1996"/>
<dbReference type="AlphaFoldDB" id="Q394K7"/>
<dbReference type="GO" id="GO:0051116">
    <property type="term" value="F:cobaltochelatase activity"/>
    <property type="evidence" value="ECO:0007669"/>
    <property type="project" value="UniProtKB-EC"/>
</dbReference>
<dbReference type="PATRIC" id="fig|482957.22.peg.5740"/>
<keyword evidence="3" id="KW-1185">Reference proteome</keyword>
<dbReference type="Pfam" id="PF06213">
    <property type="entry name" value="CobT"/>
    <property type="match status" value="1"/>
</dbReference>
<evidence type="ECO:0000259" key="1">
    <source>
        <dbReference type="Pfam" id="PF11775"/>
    </source>
</evidence>
<dbReference type="GO" id="GO:0009236">
    <property type="term" value="P:cobalamin biosynthetic process"/>
    <property type="evidence" value="ECO:0007669"/>
    <property type="project" value="InterPro"/>
</dbReference>
<dbReference type="PIRSF" id="PIRSF031715">
    <property type="entry name" value="Cob_chel_CobT"/>
    <property type="match status" value="1"/>
</dbReference>